<keyword evidence="5" id="KW-0547">Nucleotide-binding</keyword>
<dbReference type="GO" id="GO:0090374">
    <property type="term" value="P:oligopeptide export from mitochondrion"/>
    <property type="evidence" value="ECO:0007669"/>
    <property type="project" value="TreeGrafter"/>
</dbReference>
<dbReference type="RefSeq" id="WP_094505479.1">
    <property type="nucleotide sequence ID" value="NZ_JBHEEK010000005.1"/>
</dbReference>
<dbReference type="PROSITE" id="PS50893">
    <property type="entry name" value="ABC_TRANSPORTER_2"/>
    <property type="match status" value="1"/>
</dbReference>
<dbReference type="NCBIfam" id="TIGR02204">
    <property type="entry name" value="MsbA_rel"/>
    <property type="match status" value="1"/>
</dbReference>
<dbReference type="PROSITE" id="PS00211">
    <property type="entry name" value="ABC_TRANSPORTER_1"/>
    <property type="match status" value="1"/>
</dbReference>
<feature type="transmembrane region" description="Helical" evidence="10">
    <location>
        <begin position="116"/>
        <end position="137"/>
    </location>
</feature>
<accession>A0A256G1W1</accession>
<comment type="similarity">
    <text evidence="3">Belongs to the ABC transporter superfamily.</text>
</comment>
<dbReference type="AlphaFoldDB" id="A0A256G1W1"/>
<dbReference type="SUPFAM" id="SSF52540">
    <property type="entry name" value="P-loop containing nucleoside triphosphate hydrolases"/>
    <property type="match status" value="1"/>
</dbReference>
<dbReference type="InterPro" id="IPR017871">
    <property type="entry name" value="ABC_transporter-like_CS"/>
</dbReference>
<feature type="domain" description="ABC transporter" evidence="11">
    <location>
        <begin position="394"/>
        <end position="630"/>
    </location>
</feature>
<keyword evidence="14" id="KW-1185">Reference proteome</keyword>
<dbReference type="InterPro" id="IPR003593">
    <property type="entry name" value="AAA+_ATPase"/>
</dbReference>
<evidence type="ECO:0000256" key="8">
    <source>
        <dbReference type="ARBA" id="ARBA00023136"/>
    </source>
</evidence>
<dbReference type="Gene3D" id="1.20.1560.10">
    <property type="entry name" value="ABC transporter type 1, transmembrane domain"/>
    <property type="match status" value="1"/>
</dbReference>
<proteinExistence type="inferred from homology"/>
<dbReference type="EMBL" id="NNRJ01000012">
    <property type="protein sequence ID" value="OYR21097.1"/>
    <property type="molecule type" value="Genomic_DNA"/>
</dbReference>
<feature type="transmembrane region" description="Helical" evidence="10">
    <location>
        <begin position="298"/>
        <end position="318"/>
    </location>
</feature>
<feature type="transmembrane region" description="Helical" evidence="10">
    <location>
        <begin position="186"/>
        <end position="210"/>
    </location>
</feature>
<evidence type="ECO:0000259" key="11">
    <source>
        <dbReference type="PROSITE" id="PS50893"/>
    </source>
</evidence>
<dbReference type="SMART" id="SM00382">
    <property type="entry name" value="AAA"/>
    <property type="match status" value="1"/>
</dbReference>
<dbReference type="InterPro" id="IPR003439">
    <property type="entry name" value="ABC_transporter-like_ATP-bd"/>
</dbReference>
<keyword evidence="4 10" id="KW-0812">Transmembrane</keyword>
<evidence type="ECO:0000256" key="6">
    <source>
        <dbReference type="ARBA" id="ARBA00022840"/>
    </source>
</evidence>
<evidence type="ECO:0000256" key="10">
    <source>
        <dbReference type="SAM" id="Phobius"/>
    </source>
</evidence>
<organism evidence="13 14">
    <name type="scientific">Brucella thiophenivorans</name>
    <dbReference type="NCBI Taxonomy" id="571255"/>
    <lineage>
        <taxon>Bacteria</taxon>
        <taxon>Pseudomonadati</taxon>
        <taxon>Pseudomonadota</taxon>
        <taxon>Alphaproteobacteria</taxon>
        <taxon>Hyphomicrobiales</taxon>
        <taxon>Brucellaceae</taxon>
        <taxon>Brucella/Ochrobactrum group</taxon>
        <taxon>Brucella</taxon>
    </lineage>
</organism>
<evidence type="ECO:0000256" key="5">
    <source>
        <dbReference type="ARBA" id="ARBA00022741"/>
    </source>
</evidence>
<feature type="transmembrane region" description="Helical" evidence="10">
    <location>
        <begin position="216"/>
        <end position="234"/>
    </location>
</feature>
<feature type="domain" description="ABC transmembrane type-1" evidence="12">
    <location>
        <begin position="77"/>
        <end position="359"/>
    </location>
</feature>
<dbReference type="PANTHER" id="PTHR43394:SF1">
    <property type="entry name" value="ATP-BINDING CASSETTE SUB-FAMILY B MEMBER 10, MITOCHONDRIAL"/>
    <property type="match status" value="1"/>
</dbReference>
<evidence type="ECO:0000256" key="9">
    <source>
        <dbReference type="ARBA" id="ARBA00024725"/>
    </source>
</evidence>
<comment type="caution">
    <text evidence="13">The sequence shown here is derived from an EMBL/GenBank/DDBJ whole genome shotgun (WGS) entry which is preliminary data.</text>
</comment>
<dbReference type="GO" id="GO:0016887">
    <property type="term" value="F:ATP hydrolysis activity"/>
    <property type="evidence" value="ECO:0007669"/>
    <property type="project" value="InterPro"/>
</dbReference>
<dbReference type="InterPro" id="IPR036640">
    <property type="entry name" value="ABC1_TM_sf"/>
</dbReference>
<evidence type="ECO:0000256" key="7">
    <source>
        <dbReference type="ARBA" id="ARBA00022989"/>
    </source>
</evidence>
<dbReference type="InterPro" id="IPR011527">
    <property type="entry name" value="ABC1_TM_dom"/>
</dbReference>
<keyword evidence="8 10" id="KW-0472">Membrane</keyword>
<dbReference type="Gene3D" id="3.40.50.300">
    <property type="entry name" value="P-loop containing nucleotide triphosphate hydrolases"/>
    <property type="match status" value="1"/>
</dbReference>
<keyword evidence="7 10" id="KW-1133">Transmembrane helix</keyword>
<sequence>MADMKTRYLQATASKRVGEPIHQAHGNNKGAISRMASSDSQIRMNPDLEAEEGRKRRSLKPLKRMLPFLSRYKILVIGALFSLVLAAGTTLAVPVAVRRMIDHGFTGSDAIFVNNYFVMLVALALVLALASGLRYFFVISLGERVVADLRNAVFAHVTSLSPEFFDRSQSGEIVSRLSVDTTQIKSVVGATASVALRNVILGFGALIMMVVTSPKLSMLVIAAIPLIVIPLIAFGRSVRRRSRLTQDMLAHANAYASEQIGAMRTLQAFTNENMVVGRFAGAVEKAYQAARSSIKARAILTGFAIFLIFSSVVAVLWFGSRDVLSGTMSAGTLGQFVLYAVFAASAFGALSEVGGELAQAAGATERLAEILDENPGIAPPTNPVALPQPPRGEISFDDVYFSYPTRPHAPSLNGVSFTVKPGETVAIVGPSGAGKSTIFSLVMRYYDPQTGSVLMDGVALPDADPARVRERIAVVPQDVAIFATSIRENIGFGKPGASDADIESAAKAALAHDFIMALDKGYETEVGERGVTLSGGQRQRIAIARAILRAAPVLLLDEATSALDAESEMLVQKALDSLMDNRTTLVVAHRLATVLKADRILVLDKGRIVEEGTHQTLVAKGGIYARLAKLQFEAGAGVFGK</sequence>
<dbReference type="PROSITE" id="PS50929">
    <property type="entry name" value="ABC_TM1F"/>
    <property type="match status" value="1"/>
</dbReference>
<dbReference type="Proteomes" id="UP000215590">
    <property type="component" value="Unassembled WGS sequence"/>
</dbReference>
<keyword evidence="6" id="KW-0067">ATP-binding</keyword>
<dbReference type="CDD" id="cd18575">
    <property type="entry name" value="ABC_6TM_bac_exporter_ABCB8_10_like"/>
    <property type="match status" value="1"/>
</dbReference>
<dbReference type="SUPFAM" id="SSF90123">
    <property type="entry name" value="ABC transporter transmembrane region"/>
    <property type="match status" value="1"/>
</dbReference>
<name>A0A256G1W1_9HYPH</name>
<feature type="transmembrane region" description="Helical" evidence="10">
    <location>
        <begin position="74"/>
        <end position="96"/>
    </location>
</feature>
<dbReference type="FunFam" id="3.40.50.300:FF:000218">
    <property type="entry name" value="Multidrug ABC transporter ATP-binding protein"/>
    <property type="match status" value="1"/>
</dbReference>
<evidence type="ECO:0000259" key="12">
    <source>
        <dbReference type="PROSITE" id="PS50929"/>
    </source>
</evidence>
<dbReference type="Pfam" id="PF00005">
    <property type="entry name" value="ABC_tran"/>
    <property type="match status" value="1"/>
</dbReference>
<gene>
    <name evidence="13" type="ORF">CEV31_0718</name>
</gene>
<dbReference type="InterPro" id="IPR011918">
    <property type="entry name" value="ABC_MsbA_ATP-bd"/>
</dbReference>
<dbReference type="PANTHER" id="PTHR43394">
    <property type="entry name" value="ATP-DEPENDENT PERMEASE MDL1, MITOCHONDRIAL"/>
    <property type="match status" value="1"/>
</dbReference>
<dbReference type="OrthoDB" id="9804259at2"/>
<protein>
    <submittedName>
        <fullName evidence="13">ABC transporter family protein</fullName>
    </submittedName>
</protein>
<dbReference type="InterPro" id="IPR027417">
    <property type="entry name" value="P-loop_NTPase"/>
</dbReference>
<reference evidence="13 14" key="1">
    <citation type="submission" date="2017-07" db="EMBL/GenBank/DDBJ databases">
        <title>Phylogenetic study on the rhizospheric bacterium Ochrobactrum sp. A44.</title>
        <authorList>
            <person name="Krzyzanowska D.M."/>
            <person name="Ossowicki A."/>
            <person name="Rajewska M."/>
            <person name="Maciag T."/>
            <person name="Kaczynski Z."/>
            <person name="Czerwicka M."/>
            <person name="Jafra S."/>
        </authorList>
    </citation>
    <scope>NUCLEOTIDE SEQUENCE [LARGE SCALE GENOMIC DNA]</scope>
    <source>
        <strain evidence="13 14">DSM 7216</strain>
    </source>
</reference>
<evidence type="ECO:0000256" key="4">
    <source>
        <dbReference type="ARBA" id="ARBA00022692"/>
    </source>
</evidence>
<dbReference type="GO" id="GO:0005524">
    <property type="term" value="F:ATP binding"/>
    <property type="evidence" value="ECO:0007669"/>
    <property type="project" value="UniProtKB-KW"/>
</dbReference>
<dbReference type="GO" id="GO:0005886">
    <property type="term" value="C:plasma membrane"/>
    <property type="evidence" value="ECO:0007669"/>
    <property type="project" value="UniProtKB-SubCell"/>
</dbReference>
<dbReference type="Pfam" id="PF00664">
    <property type="entry name" value="ABC_membrane"/>
    <property type="match status" value="1"/>
</dbReference>
<evidence type="ECO:0000313" key="13">
    <source>
        <dbReference type="EMBL" id="OYR21097.1"/>
    </source>
</evidence>
<evidence type="ECO:0000256" key="3">
    <source>
        <dbReference type="ARBA" id="ARBA00005417"/>
    </source>
</evidence>
<evidence type="ECO:0000256" key="1">
    <source>
        <dbReference type="ARBA" id="ARBA00004533"/>
    </source>
</evidence>
<comment type="subcellular location">
    <subcellularLocation>
        <location evidence="1">Cell inner membrane</location>
    </subcellularLocation>
    <subcellularLocation>
        <location evidence="2">Cell membrane</location>
        <topology evidence="2">Multi-pass membrane protein</topology>
    </subcellularLocation>
</comment>
<evidence type="ECO:0000256" key="2">
    <source>
        <dbReference type="ARBA" id="ARBA00004651"/>
    </source>
</evidence>
<dbReference type="InterPro" id="IPR039421">
    <property type="entry name" value="Type_1_exporter"/>
</dbReference>
<comment type="function">
    <text evidence="9">Part of an ABC transporter complex. Transmembrane domains (TMD) form a pore in the inner membrane and the ATP-binding domain (NBD) is responsible for energy generation.</text>
</comment>
<evidence type="ECO:0000313" key="14">
    <source>
        <dbReference type="Proteomes" id="UP000215590"/>
    </source>
</evidence>
<dbReference type="GO" id="GO:0015421">
    <property type="term" value="F:ABC-type oligopeptide transporter activity"/>
    <property type="evidence" value="ECO:0007669"/>
    <property type="project" value="TreeGrafter"/>
</dbReference>